<dbReference type="EMBL" id="AVOT02007850">
    <property type="protein sequence ID" value="MBW0484777.1"/>
    <property type="molecule type" value="Genomic_DNA"/>
</dbReference>
<proteinExistence type="predicted"/>
<evidence type="ECO:0000313" key="3">
    <source>
        <dbReference type="Proteomes" id="UP000765509"/>
    </source>
</evidence>
<sequence>MEEVTKTKNTCQNCGSTDHYSNNFSKAKEIYAIEKSPEEEIQEDYSESDSMGDSITQNSEYYQHPIEELLVGDKEETQLEIQEM</sequence>
<comment type="caution">
    <text evidence="2">The sequence shown here is derived from an EMBL/GenBank/DDBJ whole genome shotgun (WGS) entry which is preliminary data.</text>
</comment>
<keyword evidence="3" id="KW-1185">Reference proteome</keyword>
<feature type="region of interest" description="Disordered" evidence="1">
    <location>
        <begin position="36"/>
        <end position="56"/>
    </location>
</feature>
<gene>
    <name evidence="2" type="ORF">O181_024492</name>
</gene>
<dbReference type="AlphaFoldDB" id="A0A9Q3CJE6"/>
<organism evidence="2 3">
    <name type="scientific">Austropuccinia psidii MF-1</name>
    <dbReference type="NCBI Taxonomy" id="1389203"/>
    <lineage>
        <taxon>Eukaryota</taxon>
        <taxon>Fungi</taxon>
        <taxon>Dikarya</taxon>
        <taxon>Basidiomycota</taxon>
        <taxon>Pucciniomycotina</taxon>
        <taxon>Pucciniomycetes</taxon>
        <taxon>Pucciniales</taxon>
        <taxon>Sphaerophragmiaceae</taxon>
        <taxon>Austropuccinia</taxon>
    </lineage>
</organism>
<evidence type="ECO:0000313" key="2">
    <source>
        <dbReference type="EMBL" id="MBW0484777.1"/>
    </source>
</evidence>
<dbReference type="Proteomes" id="UP000765509">
    <property type="component" value="Unassembled WGS sequence"/>
</dbReference>
<evidence type="ECO:0000256" key="1">
    <source>
        <dbReference type="SAM" id="MobiDB-lite"/>
    </source>
</evidence>
<protein>
    <submittedName>
        <fullName evidence="2">Uncharacterized protein</fullName>
    </submittedName>
</protein>
<name>A0A9Q3CJE6_9BASI</name>
<reference evidence="2" key="1">
    <citation type="submission" date="2021-03" db="EMBL/GenBank/DDBJ databases">
        <title>Draft genome sequence of rust myrtle Austropuccinia psidii MF-1, a brazilian biotype.</title>
        <authorList>
            <person name="Quecine M.C."/>
            <person name="Pachon D.M.R."/>
            <person name="Bonatelli M.L."/>
            <person name="Correr F.H."/>
            <person name="Franceschini L.M."/>
            <person name="Leite T.F."/>
            <person name="Margarido G.R.A."/>
            <person name="Almeida C.A."/>
            <person name="Ferrarezi J.A."/>
            <person name="Labate C.A."/>
        </authorList>
    </citation>
    <scope>NUCLEOTIDE SEQUENCE</scope>
    <source>
        <strain evidence="2">MF-1</strain>
    </source>
</reference>
<accession>A0A9Q3CJE6</accession>